<evidence type="ECO:0000313" key="13">
    <source>
        <dbReference type="EMBL" id="GGF39864.1"/>
    </source>
</evidence>
<keyword evidence="14" id="KW-1185">Reference proteome</keyword>
<evidence type="ECO:0000256" key="4">
    <source>
        <dbReference type="ARBA" id="ARBA00022475"/>
    </source>
</evidence>
<evidence type="ECO:0000259" key="11">
    <source>
        <dbReference type="Pfam" id="PF25944"/>
    </source>
</evidence>
<dbReference type="Proteomes" id="UP000646365">
    <property type="component" value="Unassembled WGS sequence"/>
</dbReference>
<comment type="caution">
    <text evidence="13">The sequence shown here is derived from an EMBL/GenBank/DDBJ whole genome shotgun (WGS) entry which is preliminary data.</text>
</comment>
<feature type="domain" description="Multidrug resistance protein MdtA-like C-terminal permuted SH3" evidence="12">
    <location>
        <begin position="330"/>
        <end position="390"/>
    </location>
</feature>
<dbReference type="Pfam" id="PF25944">
    <property type="entry name" value="Beta-barrel_RND"/>
    <property type="match status" value="1"/>
</dbReference>
<reference evidence="13" key="2">
    <citation type="submission" date="2020-09" db="EMBL/GenBank/DDBJ databases">
        <authorList>
            <person name="Sun Q."/>
            <person name="Zhou Y."/>
        </authorList>
    </citation>
    <scope>NUCLEOTIDE SEQUENCE</scope>
    <source>
        <strain evidence="13">CGMCC 1.15725</strain>
    </source>
</reference>
<evidence type="ECO:0000256" key="8">
    <source>
        <dbReference type="SAM" id="Phobius"/>
    </source>
</evidence>
<dbReference type="NCBIfam" id="NF008589">
    <property type="entry name" value="PRK11556.1"/>
    <property type="match status" value="1"/>
</dbReference>
<evidence type="ECO:0000256" key="7">
    <source>
        <dbReference type="SAM" id="MobiDB-lite"/>
    </source>
</evidence>
<dbReference type="Gene3D" id="2.40.50.100">
    <property type="match status" value="1"/>
</dbReference>
<name>A0A8J2YYR3_9PROT</name>
<evidence type="ECO:0000259" key="9">
    <source>
        <dbReference type="Pfam" id="PF25876"/>
    </source>
</evidence>
<dbReference type="GO" id="GO:1990281">
    <property type="term" value="C:efflux pump complex"/>
    <property type="evidence" value="ECO:0007669"/>
    <property type="project" value="TreeGrafter"/>
</dbReference>
<comment type="similarity">
    <text evidence="2">Belongs to the membrane fusion protein (MFP) (TC 8.A.1) family.</text>
</comment>
<dbReference type="GO" id="GO:0015562">
    <property type="term" value="F:efflux transmembrane transporter activity"/>
    <property type="evidence" value="ECO:0007669"/>
    <property type="project" value="TreeGrafter"/>
</dbReference>
<dbReference type="Gene3D" id="2.40.420.20">
    <property type="match status" value="1"/>
</dbReference>
<reference evidence="13" key="1">
    <citation type="journal article" date="2014" name="Int. J. Syst. Evol. Microbiol.">
        <title>Complete genome sequence of Corynebacterium casei LMG S-19264T (=DSM 44701T), isolated from a smear-ripened cheese.</title>
        <authorList>
            <consortium name="US DOE Joint Genome Institute (JGI-PGF)"/>
            <person name="Walter F."/>
            <person name="Albersmeier A."/>
            <person name="Kalinowski J."/>
            <person name="Ruckert C."/>
        </authorList>
    </citation>
    <scope>NUCLEOTIDE SEQUENCE</scope>
    <source>
        <strain evidence="13">CGMCC 1.15725</strain>
    </source>
</reference>
<feature type="domain" description="Multidrug resistance protein MdtA-like barrel-sandwich hybrid" evidence="10">
    <location>
        <begin position="97"/>
        <end position="239"/>
    </location>
</feature>
<protein>
    <submittedName>
        <fullName evidence="13">Transport system membrane protein</fullName>
    </submittedName>
</protein>
<dbReference type="PANTHER" id="PTHR30469">
    <property type="entry name" value="MULTIDRUG RESISTANCE PROTEIN MDTA"/>
    <property type="match status" value="1"/>
</dbReference>
<feature type="region of interest" description="Disordered" evidence="7">
    <location>
        <begin position="1"/>
        <end position="20"/>
    </location>
</feature>
<comment type="subcellular location">
    <subcellularLocation>
        <location evidence="1">Cell membrane</location>
    </subcellularLocation>
</comment>
<feature type="domain" description="Multidrug resistance protein MdtA-like beta-barrel" evidence="11">
    <location>
        <begin position="243"/>
        <end position="325"/>
    </location>
</feature>
<dbReference type="SUPFAM" id="SSF111369">
    <property type="entry name" value="HlyD-like secretion proteins"/>
    <property type="match status" value="1"/>
</dbReference>
<feature type="transmembrane region" description="Helical" evidence="8">
    <location>
        <begin position="36"/>
        <end position="53"/>
    </location>
</feature>
<sequence>MDLHEDHPRPGPAKQGPAGQYTIASAPERRSWLKPLLLLLLLAVIGLVAWRLLSGSSATRSARNADAAAQPVGVATIGTGDLRLTYNGLGTVTPLASVTVKTQIAGQLMSVGYTEGQAVKKGDFLAQIDPRPYQVSLEQAQGQLAKDTALLKQAQTDLQRYETLNRQNSISKQQYEDQVFLVQQDQAAITTDQAAIDSAKLNLTYCHIVSPVDGRVGLRLVDPGNYVQTGDATGLVTITQTKPMTVIFTLPEDDVPQVAKAMHAGALSVAIFDRANATQIATGTLQTLDNAIDTTTGTVRLRAQFANDDDALFPQQFVNAELLVQTIKGATTAPVAAVQQGAPGPFVYLVKSDSTVAVQSVKTGITDNGMVQIQDGLKPGDQVVVDGADRLRDGARITIPPPAGSTPDQAPSNPKGGRSGRKG</sequence>
<keyword evidence="5" id="KW-0997">Cell inner membrane</keyword>
<dbReference type="Pfam" id="PF25917">
    <property type="entry name" value="BSH_RND"/>
    <property type="match status" value="1"/>
</dbReference>
<evidence type="ECO:0000313" key="14">
    <source>
        <dbReference type="Proteomes" id="UP000646365"/>
    </source>
</evidence>
<dbReference type="InterPro" id="IPR058627">
    <property type="entry name" value="MdtA-like_C"/>
</dbReference>
<dbReference type="Gene3D" id="2.40.30.170">
    <property type="match status" value="1"/>
</dbReference>
<evidence type="ECO:0000256" key="2">
    <source>
        <dbReference type="ARBA" id="ARBA00009477"/>
    </source>
</evidence>
<evidence type="ECO:0000256" key="3">
    <source>
        <dbReference type="ARBA" id="ARBA00022448"/>
    </source>
</evidence>
<feature type="region of interest" description="Disordered" evidence="7">
    <location>
        <begin position="393"/>
        <end position="423"/>
    </location>
</feature>
<evidence type="ECO:0000259" key="10">
    <source>
        <dbReference type="Pfam" id="PF25917"/>
    </source>
</evidence>
<dbReference type="EMBL" id="BMJQ01000016">
    <property type="protein sequence ID" value="GGF39864.1"/>
    <property type="molecule type" value="Genomic_DNA"/>
</dbReference>
<dbReference type="Pfam" id="PF25967">
    <property type="entry name" value="RND-MFP_C"/>
    <property type="match status" value="1"/>
</dbReference>
<dbReference type="AlphaFoldDB" id="A0A8J2YYR3"/>
<keyword evidence="4" id="KW-1003">Cell membrane</keyword>
<evidence type="ECO:0000256" key="1">
    <source>
        <dbReference type="ARBA" id="ARBA00004236"/>
    </source>
</evidence>
<dbReference type="InterPro" id="IPR006143">
    <property type="entry name" value="RND_pump_MFP"/>
</dbReference>
<feature type="domain" description="Multidrug resistance protein MdtA-like alpha-helical hairpin" evidence="9">
    <location>
        <begin position="137"/>
        <end position="205"/>
    </location>
</feature>
<keyword evidence="3" id="KW-0813">Transport</keyword>
<evidence type="ECO:0000256" key="5">
    <source>
        <dbReference type="ARBA" id="ARBA00022519"/>
    </source>
</evidence>
<gene>
    <name evidence="13" type="ORF">GCM10011611_52830</name>
</gene>
<proteinExistence type="inferred from homology"/>
<accession>A0A8J2YYR3</accession>
<dbReference type="RefSeq" id="WP_189051167.1">
    <property type="nucleotide sequence ID" value="NZ_BMJQ01000016.1"/>
</dbReference>
<dbReference type="PANTHER" id="PTHR30469:SF12">
    <property type="entry name" value="MULTIDRUG RESISTANCE PROTEIN MDTA"/>
    <property type="match status" value="1"/>
</dbReference>
<dbReference type="InterPro" id="IPR058626">
    <property type="entry name" value="MdtA-like_b-barrel"/>
</dbReference>
<keyword evidence="8" id="KW-0812">Transmembrane</keyword>
<keyword evidence="8" id="KW-1133">Transmembrane helix</keyword>
<dbReference type="InterPro" id="IPR058625">
    <property type="entry name" value="MdtA-like_BSH"/>
</dbReference>
<dbReference type="Pfam" id="PF25876">
    <property type="entry name" value="HH_MFP_RND"/>
    <property type="match status" value="1"/>
</dbReference>
<dbReference type="InterPro" id="IPR058624">
    <property type="entry name" value="MdtA-like_HH"/>
</dbReference>
<evidence type="ECO:0000256" key="6">
    <source>
        <dbReference type="ARBA" id="ARBA00023136"/>
    </source>
</evidence>
<dbReference type="Gene3D" id="1.10.287.470">
    <property type="entry name" value="Helix hairpin bin"/>
    <property type="match status" value="1"/>
</dbReference>
<keyword evidence="6 8" id="KW-0472">Membrane</keyword>
<organism evidence="13 14">
    <name type="scientific">Aliidongia dinghuensis</name>
    <dbReference type="NCBI Taxonomy" id="1867774"/>
    <lineage>
        <taxon>Bacteria</taxon>
        <taxon>Pseudomonadati</taxon>
        <taxon>Pseudomonadota</taxon>
        <taxon>Alphaproteobacteria</taxon>
        <taxon>Rhodospirillales</taxon>
        <taxon>Dongiaceae</taxon>
        <taxon>Aliidongia</taxon>
    </lineage>
</organism>
<evidence type="ECO:0000259" key="12">
    <source>
        <dbReference type="Pfam" id="PF25967"/>
    </source>
</evidence>
<dbReference type="NCBIfam" id="TIGR01730">
    <property type="entry name" value="RND_mfp"/>
    <property type="match status" value="1"/>
</dbReference>